<keyword evidence="6 10" id="KW-1133">Transmembrane helix</keyword>
<dbReference type="Proteomes" id="UP000028545">
    <property type="component" value="Unassembled WGS sequence"/>
</dbReference>
<gene>
    <name evidence="12" type="ORF">SAPIO_CDS5377</name>
</gene>
<keyword evidence="4 10" id="KW-0812">Transmembrane</keyword>
<dbReference type="GO" id="GO:0034625">
    <property type="term" value="P:fatty acid elongation, monounsaturated fatty acid"/>
    <property type="evidence" value="ECO:0007669"/>
    <property type="project" value="TreeGrafter"/>
</dbReference>
<dbReference type="HOGENOM" id="CLU_017661_2_0_1"/>
<dbReference type="GeneID" id="27724449"/>
<protein>
    <recommendedName>
        <fullName evidence="10">Elongation of fatty acids protein</fullName>
        <ecNumber evidence="10">2.3.1.-</ecNumber>
    </recommendedName>
</protein>
<dbReference type="GO" id="GO:0034626">
    <property type="term" value="P:fatty acid elongation, polyunsaturated fatty acid"/>
    <property type="evidence" value="ECO:0007669"/>
    <property type="project" value="TreeGrafter"/>
</dbReference>
<feature type="transmembrane region" description="Helical" evidence="10">
    <location>
        <begin position="94"/>
        <end position="115"/>
    </location>
</feature>
<feature type="transmembrane region" description="Helical" evidence="10">
    <location>
        <begin position="225"/>
        <end position="251"/>
    </location>
</feature>
<feature type="transmembrane region" description="Helical" evidence="10">
    <location>
        <begin position="406"/>
        <end position="427"/>
    </location>
</feature>
<dbReference type="GO" id="GO:0042761">
    <property type="term" value="P:very long-chain fatty acid biosynthetic process"/>
    <property type="evidence" value="ECO:0007669"/>
    <property type="project" value="TreeGrafter"/>
</dbReference>
<evidence type="ECO:0000256" key="10">
    <source>
        <dbReference type="RuleBase" id="RU361115"/>
    </source>
</evidence>
<sequence>MAFEFSSVLASLPHSSLFSFPPSNQPASLPPPEAGNTALPSPPPFTIPENIYNAALDPRVPITIATLYAVTAKACNAYNRSNNKKPWAIAKTRGFFWFVVLHNVFLAVYSAWTFAGMFRTLRVSVANPFGPNGLAGTVDSLCQMSGAPGLGNAVYYDDEQARWTSLAQDAAITAEGLPSVNTPGRIWNEGLAFYGWIFYLSKFYEVLDTFIILAKGKQSSTLQTYHHAGAMMCMWAGIRYMAAPIWMFAFVNAGIHAMMYTYYTITAFSIRVPIIIKRTLTTMQITQFLVGASYAMSHSFVSYIVPVTTTITETITSKVAADAAVTAASAVDPDAPATAGSILLDTLKGILLGAASKVSEAAASISQPPASPAPAVAVDASSPQVVTRTETTYVVQPCVNTNGATFAIWLNVLYLAPLTYLFVKFFIESYLRRGKADAARVKGKSAAQRRMSNVERAEKAGWDAAKEVNREVYGDGNGSEEAVEDEDEDVKPATKANGNGRTRSSARRA</sequence>
<dbReference type="RefSeq" id="XP_016642730.1">
    <property type="nucleotide sequence ID" value="XM_016787715.1"/>
</dbReference>
<evidence type="ECO:0000256" key="5">
    <source>
        <dbReference type="ARBA" id="ARBA00022832"/>
    </source>
</evidence>
<evidence type="ECO:0000256" key="3">
    <source>
        <dbReference type="ARBA" id="ARBA00022679"/>
    </source>
</evidence>
<evidence type="ECO:0000256" key="8">
    <source>
        <dbReference type="ARBA" id="ARBA00023136"/>
    </source>
</evidence>
<evidence type="ECO:0000256" key="7">
    <source>
        <dbReference type="ARBA" id="ARBA00023098"/>
    </source>
</evidence>
<evidence type="ECO:0000313" key="12">
    <source>
        <dbReference type="EMBL" id="KEZ42931.1"/>
    </source>
</evidence>
<organism evidence="12 13">
    <name type="scientific">Pseudallescheria apiosperma</name>
    <name type="common">Scedosporium apiospermum</name>
    <dbReference type="NCBI Taxonomy" id="563466"/>
    <lineage>
        <taxon>Eukaryota</taxon>
        <taxon>Fungi</taxon>
        <taxon>Dikarya</taxon>
        <taxon>Ascomycota</taxon>
        <taxon>Pezizomycotina</taxon>
        <taxon>Sordariomycetes</taxon>
        <taxon>Hypocreomycetidae</taxon>
        <taxon>Microascales</taxon>
        <taxon>Microascaceae</taxon>
        <taxon>Scedosporium</taxon>
    </lineage>
</organism>
<comment type="catalytic activity">
    <reaction evidence="10">
        <text>an acyl-CoA + malonyl-CoA + H(+) = a 3-oxoacyl-CoA + CO2 + CoA</text>
        <dbReference type="Rhea" id="RHEA:50252"/>
        <dbReference type="ChEBI" id="CHEBI:15378"/>
        <dbReference type="ChEBI" id="CHEBI:16526"/>
        <dbReference type="ChEBI" id="CHEBI:57287"/>
        <dbReference type="ChEBI" id="CHEBI:57384"/>
        <dbReference type="ChEBI" id="CHEBI:58342"/>
        <dbReference type="ChEBI" id="CHEBI:90726"/>
    </reaction>
    <physiologicalReaction direction="left-to-right" evidence="10">
        <dbReference type="Rhea" id="RHEA:50253"/>
    </physiologicalReaction>
</comment>
<evidence type="ECO:0000256" key="9">
    <source>
        <dbReference type="ARBA" id="ARBA00023160"/>
    </source>
</evidence>
<comment type="subcellular location">
    <subcellularLocation>
        <location evidence="1">Membrane</location>
        <topology evidence="1">Multi-pass membrane protein</topology>
    </subcellularLocation>
</comment>
<dbReference type="GO" id="GO:0019367">
    <property type="term" value="P:fatty acid elongation, saturated fatty acid"/>
    <property type="evidence" value="ECO:0007669"/>
    <property type="project" value="TreeGrafter"/>
</dbReference>
<name>A0A084G6G9_PSEDA</name>
<dbReference type="VEuPathDB" id="FungiDB:SAPIO_CDS5377"/>
<evidence type="ECO:0000313" key="13">
    <source>
        <dbReference type="Proteomes" id="UP000028545"/>
    </source>
</evidence>
<dbReference type="PANTHER" id="PTHR11157">
    <property type="entry name" value="FATTY ACID ACYL TRANSFERASE-RELATED"/>
    <property type="match status" value="1"/>
</dbReference>
<feature type="transmembrane region" description="Helical" evidence="10">
    <location>
        <begin position="193"/>
        <end position="213"/>
    </location>
</feature>
<comment type="similarity">
    <text evidence="10">Belongs to the ELO family.</text>
</comment>
<dbReference type="GO" id="GO:0030148">
    <property type="term" value="P:sphingolipid biosynthetic process"/>
    <property type="evidence" value="ECO:0007669"/>
    <property type="project" value="TreeGrafter"/>
</dbReference>
<evidence type="ECO:0000256" key="6">
    <source>
        <dbReference type="ARBA" id="ARBA00022989"/>
    </source>
</evidence>
<keyword evidence="2 10" id="KW-0444">Lipid biosynthesis</keyword>
<dbReference type="KEGG" id="sapo:SAPIO_CDS5377"/>
<keyword evidence="3 10" id="KW-0808">Transferase</keyword>
<feature type="region of interest" description="Disordered" evidence="11">
    <location>
        <begin position="441"/>
        <end position="509"/>
    </location>
</feature>
<dbReference type="OrthoDB" id="10259681at2759"/>
<accession>A0A084G6G9</accession>
<evidence type="ECO:0000256" key="2">
    <source>
        <dbReference type="ARBA" id="ARBA00022516"/>
    </source>
</evidence>
<dbReference type="PANTHER" id="PTHR11157:SF169">
    <property type="entry name" value="ELONGATION OF FATTY ACIDS PROTEIN"/>
    <property type="match status" value="1"/>
</dbReference>
<dbReference type="AlphaFoldDB" id="A0A084G6G9"/>
<keyword evidence="5 10" id="KW-0276">Fatty acid metabolism</keyword>
<evidence type="ECO:0000256" key="4">
    <source>
        <dbReference type="ARBA" id="ARBA00022692"/>
    </source>
</evidence>
<feature type="transmembrane region" description="Helical" evidence="10">
    <location>
        <begin position="257"/>
        <end position="276"/>
    </location>
</feature>
<dbReference type="EC" id="2.3.1.-" evidence="10"/>
<dbReference type="GO" id="GO:0009922">
    <property type="term" value="F:fatty acid elongase activity"/>
    <property type="evidence" value="ECO:0007669"/>
    <property type="project" value="InterPro"/>
</dbReference>
<feature type="transmembrane region" description="Helical" evidence="10">
    <location>
        <begin position="288"/>
        <end position="305"/>
    </location>
</feature>
<evidence type="ECO:0000256" key="11">
    <source>
        <dbReference type="SAM" id="MobiDB-lite"/>
    </source>
</evidence>
<dbReference type="EMBL" id="JOWA01000098">
    <property type="protein sequence ID" value="KEZ42931.1"/>
    <property type="molecule type" value="Genomic_DNA"/>
</dbReference>
<dbReference type="GO" id="GO:0005789">
    <property type="term" value="C:endoplasmic reticulum membrane"/>
    <property type="evidence" value="ECO:0007669"/>
    <property type="project" value="TreeGrafter"/>
</dbReference>
<comment type="caution">
    <text evidence="12">The sequence shown here is derived from an EMBL/GenBank/DDBJ whole genome shotgun (WGS) entry which is preliminary data.</text>
</comment>
<dbReference type="InterPro" id="IPR002076">
    <property type="entry name" value="ELO_fam"/>
</dbReference>
<dbReference type="OMA" id="WNQGLAY"/>
<reference evidence="12 13" key="1">
    <citation type="journal article" date="2014" name="Genome Announc.">
        <title>Draft genome sequence of the pathogenic fungus Scedosporium apiospermum.</title>
        <authorList>
            <person name="Vandeputte P."/>
            <person name="Ghamrawi S."/>
            <person name="Rechenmann M."/>
            <person name="Iltis A."/>
            <person name="Giraud S."/>
            <person name="Fleury M."/>
            <person name="Thornton C."/>
            <person name="Delhaes L."/>
            <person name="Meyer W."/>
            <person name="Papon N."/>
            <person name="Bouchara J.P."/>
        </authorList>
    </citation>
    <scope>NUCLEOTIDE SEQUENCE [LARGE SCALE GENOMIC DNA]</scope>
    <source>
        <strain evidence="12 13">IHEM 14462</strain>
    </source>
</reference>
<proteinExistence type="inferred from homology"/>
<evidence type="ECO:0000256" key="1">
    <source>
        <dbReference type="ARBA" id="ARBA00004141"/>
    </source>
</evidence>
<keyword evidence="8 10" id="KW-0472">Membrane</keyword>
<keyword evidence="9 10" id="KW-0275">Fatty acid biosynthesis</keyword>
<keyword evidence="7 10" id="KW-0443">Lipid metabolism</keyword>
<keyword evidence="13" id="KW-1185">Reference proteome</keyword>
<dbReference type="Pfam" id="PF01151">
    <property type="entry name" value="ELO"/>
    <property type="match status" value="1"/>
</dbReference>
<feature type="compositionally biased region" description="Basic and acidic residues" evidence="11">
    <location>
        <begin position="452"/>
        <end position="473"/>
    </location>
</feature>